<sequence>MTHPLTDLLLTHRASGALIDTLPDNLVPADAATAYLVQTETIKAIGPAGAWKVQPYPETGEPFTSPILSTTVFENGVTLKLSDYPGIAIEGEVAVTFNRDLPGKDGGYTADDVRAAIGSLHVAIEIVASRFFDRRNNPSLVGIADLQNSGAVILGPAIPADTWPELSKKSLSMLVDGKEVQSTPGNGSTENTLTSLAWLANHAAARGLPLQSGNVVITGARLGPLPLDGTNVVVDGGDLGSVSATIS</sequence>
<protein>
    <submittedName>
        <fullName evidence="3">Fumarylacetoacetate hydrolase family protein</fullName>
    </submittedName>
</protein>
<accession>A0AAJ6AYM7</accession>
<proteinExistence type="predicted"/>
<evidence type="ECO:0000313" key="3">
    <source>
        <dbReference type="EMBL" id="WEK03755.1"/>
    </source>
</evidence>
<dbReference type="Pfam" id="PF01557">
    <property type="entry name" value="FAA_hydrolase"/>
    <property type="match status" value="1"/>
</dbReference>
<dbReference type="AlphaFoldDB" id="A0AAJ6AYM7"/>
<dbReference type="InterPro" id="IPR011234">
    <property type="entry name" value="Fumarylacetoacetase-like_C"/>
</dbReference>
<name>A0AAJ6AYM7_9HYPH</name>
<dbReference type="GO" id="GO:0005737">
    <property type="term" value="C:cytoplasm"/>
    <property type="evidence" value="ECO:0007669"/>
    <property type="project" value="TreeGrafter"/>
</dbReference>
<gene>
    <name evidence="3" type="ORF">P0Y65_16385</name>
</gene>
<organism evidence="3 4">
    <name type="scientific">Candidatus Devosia phytovorans</name>
    <dbReference type="NCBI Taxonomy" id="3121372"/>
    <lineage>
        <taxon>Bacteria</taxon>
        <taxon>Pseudomonadati</taxon>
        <taxon>Pseudomonadota</taxon>
        <taxon>Alphaproteobacteria</taxon>
        <taxon>Hyphomicrobiales</taxon>
        <taxon>Devosiaceae</taxon>
        <taxon>Devosia</taxon>
    </lineage>
</organism>
<dbReference type="PANTHER" id="PTHR30143:SF0">
    <property type="entry name" value="2-KETO-4-PENTENOATE HYDRATASE"/>
    <property type="match status" value="1"/>
</dbReference>
<dbReference type="InterPro" id="IPR050772">
    <property type="entry name" value="Hydratase-Decarb/MhpD_sf"/>
</dbReference>
<dbReference type="GO" id="GO:0008684">
    <property type="term" value="F:2-oxopent-4-enoate hydratase activity"/>
    <property type="evidence" value="ECO:0007669"/>
    <property type="project" value="TreeGrafter"/>
</dbReference>
<dbReference type="SUPFAM" id="SSF56529">
    <property type="entry name" value="FAH"/>
    <property type="match status" value="1"/>
</dbReference>
<dbReference type="Gene3D" id="3.90.850.10">
    <property type="entry name" value="Fumarylacetoacetase-like, C-terminal domain"/>
    <property type="match status" value="1"/>
</dbReference>
<evidence type="ECO:0000259" key="2">
    <source>
        <dbReference type="Pfam" id="PF01557"/>
    </source>
</evidence>
<dbReference type="EMBL" id="CP119312">
    <property type="protein sequence ID" value="WEK03755.1"/>
    <property type="molecule type" value="Genomic_DNA"/>
</dbReference>
<keyword evidence="1" id="KW-0456">Lyase</keyword>
<keyword evidence="3" id="KW-0378">Hydrolase</keyword>
<dbReference type="GO" id="GO:0016787">
    <property type="term" value="F:hydrolase activity"/>
    <property type="evidence" value="ECO:0007669"/>
    <property type="project" value="UniProtKB-KW"/>
</dbReference>
<dbReference type="InterPro" id="IPR036663">
    <property type="entry name" value="Fumarylacetoacetase_C_sf"/>
</dbReference>
<dbReference type="Proteomes" id="UP001217476">
    <property type="component" value="Chromosome"/>
</dbReference>
<dbReference type="PANTHER" id="PTHR30143">
    <property type="entry name" value="ACID HYDRATASE"/>
    <property type="match status" value="1"/>
</dbReference>
<evidence type="ECO:0000256" key="1">
    <source>
        <dbReference type="ARBA" id="ARBA00023239"/>
    </source>
</evidence>
<feature type="domain" description="Fumarylacetoacetase-like C-terminal" evidence="2">
    <location>
        <begin position="85"/>
        <end position="245"/>
    </location>
</feature>
<evidence type="ECO:0000313" key="4">
    <source>
        <dbReference type="Proteomes" id="UP001217476"/>
    </source>
</evidence>
<reference evidence="3" key="1">
    <citation type="submission" date="2023-03" db="EMBL/GenBank/DDBJ databases">
        <title>Andean soil-derived lignocellulolytic bacterial consortium as a source of novel taxa and putative plastic-active enzymes.</title>
        <authorList>
            <person name="Diaz-Garcia L."/>
            <person name="Chuvochina M."/>
            <person name="Feuerriegel G."/>
            <person name="Bunk B."/>
            <person name="Sproer C."/>
            <person name="Streit W.R."/>
            <person name="Rodriguez L.M."/>
            <person name="Overmann J."/>
            <person name="Jimenez D.J."/>
        </authorList>
    </citation>
    <scope>NUCLEOTIDE SEQUENCE</scope>
    <source>
        <strain evidence="3">MAG 4196</strain>
    </source>
</reference>